<accession>A0A024P784</accession>
<dbReference type="EMBL" id="CCDI010000004">
    <property type="protein sequence ID" value="CDQ24715.1"/>
    <property type="molecule type" value="Genomic_DNA"/>
</dbReference>
<dbReference type="Proteomes" id="UP000028868">
    <property type="component" value="Unassembled WGS sequence"/>
</dbReference>
<gene>
    <name evidence="1" type="ORF">BN983_03011</name>
</gene>
<dbReference type="InterPro" id="IPR027417">
    <property type="entry name" value="P-loop_NTPase"/>
</dbReference>
<name>A0A024P784_9BACI</name>
<keyword evidence="2" id="KW-1185">Reference proteome</keyword>
<dbReference type="Gene3D" id="3.40.50.300">
    <property type="entry name" value="P-loop containing nucleotide triphosphate hydrolases"/>
    <property type="match status" value="1"/>
</dbReference>
<comment type="caution">
    <text evidence="1">The sequence shown here is derived from an EMBL/GenBank/DDBJ whole genome shotgun (WGS) entry which is preliminary data.</text>
</comment>
<reference evidence="2" key="1">
    <citation type="submission" date="2014-03" db="EMBL/GenBank/DDBJ databases">
        <authorList>
            <person name="Urmite Genomes U."/>
        </authorList>
    </citation>
    <scope>NUCLEOTIDE SEQUENCE [LARGE SCALE GENOMIC DNA]</scope>
    <source>
        <strain evidence="2">HD-03</strain>
    </source>
</reference>
<dbReference type="AlphaFoldDB" id="A0A024P784"/>
<protein>
    <submittedName>
        <fullName evidence="1">NTPase (NACHT family)</fullName>
    </submittedName>
</protein>
<dbReference type="RefSeq" id="WP_035509888.1">
    <property type="nucleotide sequence ID" value="NZ_CCDI010000004.1"/>
</dbReference>
<reference evidence="1 2" key="2">
    <citation type="submission" date="2014-05" db="EMBL/GenBank/DDBJ databases">
        <title>Draft genome sequence of Halobacillus karajensis HK-03.</title>
        <authorList>
            <person name="Khelaifia S."/>
            <person name="Croce O."/>
            <person name="Lagier J.C."/>
            <person name="Raoult D."/>
        </authorList>
    </citation>
    <scope>NUCLEOTIDE SEQUENCE [LARGE SCALE GENOMIC DNA]</scope>
    <source>
        <strain evidence="1 2">HD-03</strain>
    </source>
</reference>
<organism evidence="1 2">
    <name type="scientific">Halobacillus karajensis</name>
    <dbReference type="NCBI Taxonomy" id="195088"/>
    <lineage>
        <taxon>Bacteria</taxon>
        <taxon>Bacillati</taxon>
        <taxon>Bacillota</taxon>
        <taxon>Bacilli</taxon>
        <taxon>Bacillales</taxon>
        <taxon>Bacillaceae</taxon>
        <taxon>Halobacillus</taxon>
    </lineage>
</organism>
<evidence type="ECO:0000313" key="2">
    <source>
        <dbReference type="Proteomes" id="UP000028868"/>
    </source>
</evidence>
<evidence type="ECO:0000313" key="1">
    <source>
        <dbReference type="EMBL" id="CDQ24715.1"/>
    </source>
</evidence>
<sequence length="1072" mass="126304">MQQISWGSLGLIGESKQKSFEDLCLFLFCRDLKISTIEAYQNQPGIETEPVEVNGVKYGFQSKFFESSFKWGQVKNSIKKGINNFPYLDEIYIYSNKDKTLQGSKKTDSEKELDKLAKQHNITLRYVTDTALLKKLSEPKNLDIAQLYFGLSDEFSFIKNSLDPEVATFTQSKDYFELPFADTDNKNITVIPDKLISIDEKVIFILGNPGSGKSITLHKLLQVYGGLEEENEKQMMDVLIKNNAIPILINLRNCATSSFEEIIRNRKNDHKISDKEFQIIYLFDGLDELSEKVADNVLFQVHELAKKRTTQKIIISCRSGNINRLKAKNYFRDLIELKIQDLDENYIDRFFEVKGNEKKSGMLTEFKKNNLELIKDIKDMLLIKLLWDTIEDLDSSSTILDIFSEKISLLVDNPKHRKNITQLNILNPKKDAIIEFCQDISYEFQKKFQFKIPLKDLQELLLEKFERLDYKSANEIIDFISDAFFENVYSSPSELNINFIFQHRRYQEYFFTQRLKKEYEFNPRIIRSLNIISNREYIERLFLKYLRKEYIKEDNIAGLIEMNLFDTYLGNNKGFKDIRATIRDYLSCITQHNDKSYSKNKLKMQISALWANIFAINKADQSLEKLKNILVKKDNSISPYSFFKELQESSPTVFNKIVRRNDLFDIEESLSNWKREYSSYVDKCFELSILLSSINSAEAKYYLEKGVTEGILRHGWHKDIIVSYYLIEGLEIIWNRNWLTIVDKRNITEQVFNLAIKVSMITDGDETWRSPYRVIKVVSQHDLSFAENLRQELERNHEIRKSNSLAITPILIGKIDHGYLIYDIKEEMKKYRIEYDYEGVPRREIFEEKFIIYLKLAESELYSESDRKLAFDEAYELINDSQRMGVKYAFKDEDLKEEKQRYEKLCAKYDKTFNLKYSTTQDYKERRTPVISEQEFVNEVKKSISKNAIFGKYRKLKNYKNGIILKEYDSWKVLIDKTYEVYENISLFTDYLESCYYPDSDFMTANSSYLYKALAAALDNINTRQEILSYLYENSGHGGFINIMKAFELLEDKNTCLSIYKRAIKFCELIVY</sequence>
<proteinExistence type="predicted"/>